<evidence type="ECO:0000256" key="1">
    <source>
        <dbReference type="SAM" id="MobiDB-lite"/>
    </source>
</evidence>
<proteinExistence type="predicted"/>
<gene>
    <name evidence="2" type="ORF">K435DRAFT_712930</name>
</gene>
<dbReference type="EMBL" id="ML179049">
    <property type="protein sequence ID" value="THV05456.1"/>
    <property type="molecule type" value="Genomic_DNA"/>
</dbReference>
<accession>A0A4V4HI71</accession>
<feature type="compositionally biased region" description="Low complexity" evidence="1">
    <location>
        <begin position="36"/>
        <end position="59"/>
    </location>
</feature>
<feature type="region of interest" description="Disordered" evidence="1">
    <location>
        <begin position="1"/>
        <end position="68"/>
    </location>
</feature>
<feature type="region of interest" description="Disordered" evidence="1">
    <location>
        <begin position="443"/>
        <end position="528"/>
    </location>
</feature>
<sequence length="567" mass="60708">MLRDRQGRTDDSELRLARERDAVNRERRKSFNAGGPPQYTFPATTTPAPYGSSPYAGSVGSVGGGGGVGYAGSNASYGTSSPNLGYSRERKYSTGGGILPDVERQFAEMGLDRRDPADPLVGTRPRKYSTHEPVTERSRRLSGNFGPERPLSSYGQSIAAGVPTSQGGFVPPGRPYSNSGSAYPGGPGGYTNPSPNMRSADLPYVGNAPRSVSPYSGGVGSVGGMNARPVSPYHGSTALPRPVSPYHGAPYGAPPSHPGTDYLRSTTPLPISGDVYPPGHVMEGQPIMSARSRPTTPSRGLGMPGAGVGFPSSTAFPNASPHIGQQGQLSTPECFQRPINAAHPYTHFEAMKILDMDSFLETIPRMPAVIQAHDVYIEDWNRLMEDIALAWSGRLPVPTRPDGHPPKRAALAANLIDLWNGEFFERRGIELVLYKGRERRSGHRKGAIDLPMPSLDDIDSFSSSSSSSEDEDVNDPRYAANPYGGGSSYGGYYGRPSSTYGAPDMAGEERQRRKADKKRRKKEKKIRRKVKANEKKYALYLTSVSTAGAMGGPGIGHVGSMTGYSGF</sequence>
<organism evidence="2 3">
    <name type="scientific">Dendrothele bispora (strain CBS 962.96)</name>
    <dbReference type="NCBI Taxonomy" id="1314807"/>
    <lineage>
        <taxon>Eukaryota</taxon>
        <taxon>Fungi</taxon>
        <taxon>Dikarya</taxon>
        <taxon>Basidiomycota</taxon>
        <taxon>Agaricomycotina</taxon>
        <taxon>Agaricomycetes</taxon>
        <taxon>Agaricomycetidae</taxon>
        <taxon>Agaricales</taxon>
        <taxon>Agaricales incertae sedis</taxon>
        <taxon>Dendrothele</taxon>
    </lineage>
</organism>
<feature type="region of interest" description="Disordered" evidence="1">
    <location>
        <begin position="113"/>
        <end position="200"/>
    </location>
</feature>
<evidence type="ECO:0000313" key="3">
    <source>
        <dbReference type="Proteomes" id="UP000297245"/>
    </source>
</evidence>
<reference evidence="2 3" key="1">
    <citation type="journal article" date="2019" name="Nat. Ecol. Evol.">
        <title>Megaphylogeny resolves global patterns of mushroom evolution.</title>
        <authorList>
            <person name="Varga T."/>
            <person name="Krizsan K."/>
            <person name="Foldi C."/>
            <person name="Dima B."/>
            <person name="Sanchez-Garcia M."/>
            <person name="Sanchez-Ramirez S."/>
            <person name="Szollosi G.J."/>
            <person name="Szarkandi J.G."/>
            <person name="Papp V."/>
            <person name="Albert L."/>
            <person name="Andreopoulos W."/>
            <person name="Angelini C."/>
            <person name="Antonin V."/>
            <person name="Barry K.W."/>
            <person name="Bougher N.L."/>
            <person name="Buchanan P."/>
            <person name="Buyck B."/>
            <person name="Bense V."/>
            <person name="Catcheside P."/>
            <person name="Chovatia M."/>
            <person name="Cooper J."/>
            <person name="Damon W."/>
            <person name="Desjardin D."/>
            <person name="Finy P."/>
            <person name="Geml J."/>
            <person name="Haridas S."/>
            <person name="Hughes K."/>
            <person name="Justo A."/>
            <person name="Karasinski D."/>
            <person name="Kautmanova I."/>
            <person name="Kiss B."/>
            <person name="Kocsube S."/>
            <person name="Kotiranta H."/>
            <person name="LaButti K.M."/>
            <person name="Lechner B.E."/>
            <person name="Liimatainen K."/>
            <person name="Lipzen A."/>
            <person name="Lukacs Z."/>
            <person name="Mihaltcheva S."/>
            <person name="Morgado L.N."/>
            <person name="Niskanen T."/>
            <person name="Noordeloos M.E."/>
            <person name="Ohm R.A."/>
            <person name="Ortiz-Santana B."/>
            <person name="Ovrebo C."/>
            <person name="Racz N."/>
            <person name="Riley R."/>
            <person name="Savchenko A."/>
            <person name="Shiryaev A."/>
            <person name="Soop K."/>
            <person name="Spirin V."/>
            <person name="Szebenyi C."/>
            <person name="Tomsovsky M."/>
            <person name="Tulloss R.E."/>
            <person name="Uehling J."/>
            <person name="Grigoriev I.V."/>
            <person name="Vagvolgyi C."/>
            <person name="Papp T."/>
            <person name="Martin F.M."/>
            <person name="Miettinen O."/>
            <person name="Hibbett D.S."/>
            <person name="Nagy L.G."/>
        </authorList>
    </citation>
    <scope>NUCLEOTIDE SEQUENCE [LARGE SCALE GENOMIC DNA]</scope>
    <source>
        <strain evidence="2 3">CBS 962.96</strain>
    </source>
</reference>
<feature type="compositionally biased region" description="Gly residues" evidence="1">
    <location>
        <begin position="483"/>
        <end position="493"/>
    </location>
</feature>
<protein>
    <submittedName>
        <fullName evidence="2">Uncharacterized protein</fullName>
    </submittedName>
</protein>
<dbReference type="OrthoDB" id="1719357at2759"/>
<keyword evidence="3" id="KW-1185">Reference proteome</keyword>
<evidence type="ECO:0000313" key="2">
    <source>
        <dbReference type="EMBL" id="THV05456.1"/>
    </source>
</evidence>
<dbReference type="AlphaFoldDB" id="A0A4V4HI71"/>
<dbReference type="Proteomes" id="UP000297245">
    <property type="component" value="Unassembled WGS sequence"/>
</dbReference>
<feature type="compositionally biased region" description="Basic and acidic residues" evidence="1">
    <location>
        <begin position="1"/>
        <end position="25"/>
    </location>
</feature>
<feature type="compositionally biased region" description="Basic and acidic residues" evidence="1">
    <location>
        <begin position="129"/>
        <end position="139"/>
    </location>
</feature>
<feature type="compositionally biased region" description="Basic residues" evidence="1">
    <location>
        <begin position="512"/>
        <end position="528"/>
    </location>
</feature>
<name>A0A4V4HI71_DENBC</name>